<dbReference type="InterPro" id="IPR029062">
    <property type="entry name" value="Class_I_gatase-like"/>
</dbReference>
<gene>
    <name evidence="2" type="ORF">SAMN05660860_01191</name>
</gene>
<dbReference type="SUPFAM" id="SSF52317">
    <property type="entry name" value="Class I glutamine amidotransferase-like"/>
    <property type="match status" value="1"/>
</dbReference>
<dbReference type="AlphaFoldDB" id="A0A1G9MMQ1"/>
<dbReference type="Proteomes" id="UP000182146">
    <property type="component" value="Unassembled WGS sequence"/>
</dbReference>
<dbReference type="InterPro" id="IPR002818">
    <property type="entry name" value="DJ-1/PfpI"/>
</dbReference>
<name>A0A1G9MMQ1_9BACT</name>
<accession>A0A1G9MMQ1</accession>
<evidence type="ECO:0000313" key="2">
    <source>
        <dbReference type="EMBL" id="SDL75187.1"/>
    </source>
</evidence>
<dbReference type="EMBL" id="FNGU01000002">
    <property type="protein sequence ID" value="SDL75187.1"/>
    <property type="molecule type" value="Genomic_DNA"/>
</dbReference>
<evidence type="ECO:0000313" key="3">
    <source>
        <dbReference type="Proteomes" id="UP000182146"/>
    </source>
</evidence>
<evidence type="ECO:0000259" key="1">
    <source>
        <dbReference type="Pfam" id="PF01965"/>
    </source>
</evidence>
<sequence>MTLSADHFEDSELLVPCYRLKEAGADVTLASLKRGTITGKKGYEVTVDKSFGEVHPAMTMQFWSWPGGRRRQ</sequence>
<organism evidence="2 3">
    <name type="scientific">Geoalkalibacter ferrihydriticus</name>
    <dbReference type="NCBI Taxonomy" id="392333"/>
    <lineage>
        <taxon>Bacteria</taxon>
        <taxon>Pseudomonadati</taxon>
        <taxon>Thermodesulfobacteriota</taxon>
        <taxon>Desulfuromonadia</taxon>
        <taxon>Desulfuromonadales</taxon>
        <taxon>Geoalkalibacteraceae</taxon>
        <taxon>Geoalkalibacter</taxon>
    </lineage>
</organism>
<dbReference type="STRING" id="392333.SAMN05660860_01191"/>
<proteinExistence type="predicted"/>
<reference evidence="2 3" key="1">
    <citation type="submission" date="2016-10" db="EMBL/GenBank/DDBJ databases">
        <authorList>
            <person name="de Groot N.N."/>
        </authorList>
    </citation>
    <scope>NUCLEOTIDE SEQUENCE [LARGE SCALE GENOMIC DNA]</scope>
    <source>
        <strain evidence="2 3">DSM 17813</strain>
    </source>
</reference>
<protein>
    <submittedName>
        <fullName evidence="2">DJ-1/PfpI family protein</fullName>
    </submittedName>
</protein>
<dbReference type="Pfam" id="PF01965">
    <property type="entry name" value="DJ-1_PfpI"/>
    <property type="match status" value="1"/>
</dbReference>
<feature type="domain" description="DJ-1/PfpI" evidence="1">
    <location>
        <begin position="3"/>
        <end position="69"/>
    </location>
</feature>
<dbReference type="Gene3D" id="3.40.50.880">
    <property type="match status" value="1"/>
</dbReference>